<reference evidence="5" key="1">
    <citation type="submission" date="2021-12" db="EMBL/GenBank/DDBJ databases">
        <title>Curvularia clavata genome.</title>
        <authorList>
            <person name="Cao Y."/>
        </authorList>
    </citation>
    <scope>NUCLEOTIDE SEQUENCE</scope>
    <source>
        <strain evidence="5">Yc1106</strain>
    </source>
</reference>
<dbReference type="GO" id="GO:0000981">
    <property type="term" value="F:DNA-binding transcription factor activity, RNA polymerase II-specific"/>
    <property type="evidence" value="ECO:0007669"/>
    <property type="project" value="InterPro"/>
</dbReference>
<comment type="similarity">
    <text evidence="1">Belongs to the STXBP/unc-18/SEC1 family.</text>
</comment>
<sequence length="1393" mass="155934">MDVIQAVSGYITKMVSVGDNAATGTSAAKMKILLLDNETVSIVSTATTQSALLNHEVYLTDRLDNQKREKMRHLRCLCFVRPSPESIQNLIEELREPKYGEYNIYFSNIIKKSSLERLAEADDHEVVRAVQEYFADFLVINPDLMSLNLGFPNHRIWSTSPDSWNQDALQRSTEAVMALLLSLKKKPLIRYQKNSLLVKKLATEVRYHMTQEDQLFDFRKTDTPPILLIVDRRDDPVTPLLTQWTYQAMVHELLGIHNGRVDLRDVPDIRPELKEIVLSQDQDPFFKKNMYLNFGDLGQNAKEYVEQFASKQQGSQKLDSIADMKRFIEDFPEFRKLSGNVTKHVTLVGELSRRVGEESLLDISELEQSLACTDNHSNDVKSLQKIIQDPNVPANNKLRLVAIYALRYSKTSSNSTAMLLDLLAVAGGLSRHRVNLITKLMTYHDSLQVTTGAGGVPDLFQAGSFFGGARDRLKGLKGVENVYTQHSPRLEATLQDLIKGRLSQQVYPFVEGGGSTKDKPQDIIIFMVGGTTYEEAKMVAQVNASSPGVRVVLGGTMVHNSTSFLEEVEDAVDSWPEPPATSAAARLKREVDSGAQHMQPRCNQGRVRLRRLPDDVSAPPVPAWLVSGRRKVCPQPRAAKRVLQSRVVRRRNPRPINSCVECRTRKSRCSKTHPCQNCTAFGRDCVFITVPESAARKKEREQRERAQSKSGTGVTVPDWTKNLPVRTQSSASVPEGHDNANSVDTTTPGTPPRDYEWEAYQQDVEPETDAWERLPAEPEETQDDVYEDENDDEDQIATDLTIRIGRMIICENITGFFRPQYAEELGKLLSENFTPSSSVAGQRATQSSALLSAEQMPSLAPSLNLLLGGSLSLRQNDDVDPPQLPTKMEADALFQRYAQAVSPLAHVLHLPSFKRLFERFWMNVEIGNPNQNSCTALILAVCMAAAASVSPLQAKSQFGITKEDLFLRLQKATERALLRANWAKTSNIRTLQALTIYLICFLDFKTAEAQGPHPSIRSDDFDIALPLNVDDDVFEFGSPSWQQNPTSRNGWSDVTLSLIRYECNEIHRLIFRGRIEMDRKHITLHDLRARVEARKRQIQTKYLQYLDANVPIQRYAGLVATLLMSRCDSMLLYRHLPQTSLQPRSESENRLRDVLLSAALTTLEIGATLDTLPSLAPWAWYSTTYQQYHAVLLLLTELYRTPDLPRKERMATIIDHIFGHCYGVGVRERCSDLLFTVKENLEAFYVMKGFNKKRQQLAPQQHPTLQPLPSFSSTVTSPGFGSSGHQHTQSSSSHIHGSLQRTPTTGTLDGLNVDFDSILGSLNGAGNGTSNGVTPDDFDVWAGMGGAGAQDTGGAIFVPVDTASHHTEFGTTSPNGGLQQWENWNFPSQQQPQ</sequence>
<keyword evidence="6" id="KW-1185">Reference proteome</keyword>
<dbReference type="CDD" id="cd00067">
    <property type="entry name" value="GAL4"/>
    <property type="match status" value="1"/>
</dbReference>
<dbReference type="Pfam" id="PF00995">
    <property type="entry name" value="Sec1"/>
    <property type="match status" value="1"/>
</dbReference>
<dbReference type="InterPro" id="IPR036864">
    <property type="entry name" value="Zn2-C6_fun-type_DNA-bd_sf"/>
</dbReference>
<dbReference type="EMBL" id="CP089277">
    <property type="protein sequence ID" value="USP78644.1"/>
    <property type="molecule type" value="Genomic_DNA"/>
</dbReference>
<dbReference type="Proteomes" id="UP001056012">
    <property type="component" value="Chromosome 4"/>
</dbReference>
<dbReference type="CDD" id="cd12148">
    <property type="entry name" value="fungal_TF_MHR"/>
    <property type="match status" value="1"/>
</dbReference>
<dbReference type="InterPro" id="IPR001138">
    <property type="entry name" value="Zn2Cys6_DnaBD"/>
</dbReference>
<dbReference type="InterPro" id="IPR043127">
    <property type="entry name" value="Sec-1-like_dom3a"/>
</dbReference>
<dbReference type="GO" id="GO:0016192">
    <property type="term" value="P:vesicle-mediated transport"/>
    <property type="evidence" value="ECO:0007669"/>
    <property type="project" value="InterPro"/>
</dbReference>
<feature type="domain" description="Zn(2)-C6 fungal-type" evidence="4">
    <location>
        <begin position="658"/>
        <end position="687"/>
    </location>
</feature>
<dbReference type="SUPFAM" id="SSF57701">
    <property type="entry name" value="Zn2/Cys6 DNA-binding domain"/>
    <property type="match status" value="1"/>
</dbReference>
<evidence type="ECO:0000256" key="1">
    <source>
        <dbReference type="ARBA" id="ARBA00009884"/>
    </source>
</evidence>
<dbReference type="InterPro" id="IPR001619">
    <property type="entry name" value="Sec1-like"/>
</dbReference>
<feature type="region of interest" description="Disordered" evidence="3">
    <location>
        <begin position="1366"/>
        <end position="1393"/>
    </location>
</feature>
<feature type="compositionally biased region" description="Polar residues" evidence="3">
    <location>
        <begin position="1257"/>
        <end position="1277"/>
    </location>
</feature>
<dbReference type="GO" id="GO:0008270">
    <property type="term" value="F:zinc ion binding"/>
    <property type="evidence" value="ECO:0007669"/>
    <property type="project" value="InterPro"/>
</dbReference>
<feature type="region of interest" description="Disordered" evidence="3">
    <location>
        <begin position="694"/>
        <end position="754"/>
    </location>
</feature>
<feature type="region of interest" description="Disordered" evidence="3">
    <location>
        <begin position="766"/>
        <end position="791"/>
    </location>
</feature>
<feature type="compositionally biased region" description="Basic and acidic residues" evidence="3">
    <location>
        <begin position="694"/>
        <end position="707"/>
    </location>
</feature>
<feature type="compositionally biased region" description="Polar residues" evidence="3">
    <location>
        <begin position="1369"/>
        <end position="1393"/>
    </location>
</feature>
<dbReference type="InterPro" id="IPR027482">
    <property type="entry name" value="Sec1-like_dom2"/>
</dbReference>
<dbReference type="PANTHER" id="PTHR11679">
    <property type="entry name" value="VESICLE PROTEIN SORTING-ASSOCIATED"/>
    <property type="match status" value="1"/>
</dbReference>
<dbReference type="InterPro" id="IPR036045">
    <property type="entry name" value="Sec1-like_sf"/>
</dbReference>
<dbReference type="Gene3D" id="3.40.50.1910">
    <property type="match status" value="1"/>
</dbReference>
<dbReference type="Gene3D" id="3.90.830.10">
    <property type="entry name" value="Syntaxin Binding Protein 1, Chain A, domain 2"/>
    <property type="match status" value="1"/>
</dbReference>
<gene>
    <name evidence="5" type="ORF">yc1106_05918</name>
</gene>
<dbReference type="VEuPathDB" id="FungiDB:yc1106_05918"/>
<dbReference type="InterPro" id="IPR043154">
    <property type="entry name" value="Sec-1-like_dom1"/>
</dbReference>
<organism evidence="5 6">
    <name type="scientific">Curvularia clavata</name>
    <dbReference type="NCBI Taxonomy" id="95742"/>
    <lineage>
        <taxon>Eukaryota</taxon>
        <taxon>Fungi</taxon>
        <taxon>Dikarya</taxon>
        <taxon>Ascomycota</taxon>
        <taxon>Pezizomycotina</taxon>
        <taxon>Dothideomycetes</taxon>
        <taxon>Pleosporomycetidae</taxon>
        <taxon>Pleosporales</taxon>
        <taxon>Pleosporineae</taxon>
        <taxon>Pleosporaceae</taxon>
        <taxon>Curvularia</taxon>
    </lineage>
</organism>
<keyword evidence="2" id="KW-0539">Nucleus</keyword>
<dbReference type="SUPFAM" id="SSF56815">
    <property type="entry name" value="Sec1/munc18-like (SM) proteins"/>
    <property type="match status" value="1"/>
</dbReference>
<evidence type="ECO:0000313" key="6">
    <source>
        <dbReference type="Proteomes" id="UP001056012"/>
    </source>
</evidence>
<dbReference type="Gene3D" id="1.25.40.60">
    <property type="match status" value="1"/>
</dbReference>
<feature type="region of interest" description="Disordered" evidence="3">
    <location>
        <begin position="1256"/>
        <end position="1307"/>
    </location>
</feature>
<feature type="compositionally biased region" description="Polar residues" evidence="3">
    <location>
        <begin position="739"/>
        <end position="748"/>
    </location>
</feature>
<dbReference type="OrthoDB" id="10266265at2759"/>
<evidence type="ECO:0000256" key="3">
    <source>
        <dbReference type="SAM" id="MobiDB-lite"/>
    </source>
</evidence>
<evidence type="ECO:0000313" key="5">
    <source>
        <dbReference type="EMBL" id="USP78644.1"/>
    </source>
</evidence>
<evidence type="ECO:0000259" key="4">
    <source>
        <dbReference type="PROSITE" id="PS50048"/>
    </source>
</evidence>
<feature type="compositionally biased region" description="Low complexity" evidence="3">
    <location>
        <begin position="1279"/>
        <end position="1298"/>
    </location>
</feature>
<dbReference type="Pfam" id="PF00172">
    <property type="entry name" value="Zn_clus"/>
    <property type="match status" value="1"/>
</dbReference>
<protein>
    <submittedName>
        <fullName evidence="5">Vacuolar sorting-associated 45</fullName>
    </submittedName>
</protein>
<dbReference type="PROSITE" id="PS00463">
    <property type="entry name" value="ZN2_CY6_FUNGAL_1"/>
    <property type="match status" value="1"/>
</dbReference>
<dbReference type="SMART" id="SM00066">
    <property type="entry name" value="GAL4"/>
    <property type="match status" value="1"/>
</dbReference>
<dbReference type="Gene3D" id="4.10.240.10">
    <property type="entry name" value="Zn(2)-C6 fungal-type DNA-binding domain"/>
    <property type="match status" value="1"/>
</dbReference>
<proteinExistence type="inferred from homology"/>
<dbReference type="PROSITE" id="PS50048">
    <property type="entry name" value="ZN2_CY6_FUNGAL_2"/>
    <property type="match status" value="1"/>
</dbReference>
<accession>A0A9Q8Z9S4</accession>
<dbReference type="Gene3D" id="3.40.50.2060">
    <property type="match status" value="1"/>
</dbReference>
<evidence type="ECO:0000256" key="2">
    <source>
        <dbReference type="ARBA" id="ARBA00023242"/>
    </source>
</evidence>
<feature type="compositionally biased region" description="Acidic residues" evidence="3">
    <location>
        <begin position="777"/>
        <end position="791"/>
    </location>
</feature>
<name>A0A9Q8Z9S4_CURCL</name>